<accession>A0AAD0QJI3</accession>
<evidence type="ECO:0000313" key="2">
    <source>
        <dbReference type="Proteomes" id="UP000254504"/>
    </source>
</evidence>
<gene>
    <name evidence="1" type="ORF">ATR_0722</name>
</gene>
<evidence type="ECO:0000313" key="1">
    <source>
        <dbReference type="EMBL" id="AXK48591.1"/>
    </source>
</evidence>
<dbReference type="AlphaFoldDB" id="A0AAD0QJI3"/>
<organism evidence="1 2">
    <name type="scientific">Aliarcobacter trophiarum LMG 25534</name>
    <dbReference type="NCBI Taxonomy" id="1032241"/>
    <lineage>
        <taxon>Bacteria</taxon>
        <taxon>Pseudomonadati</taxon>
        <taxon>Campylobacterota</taxon>
        <taxon>Epsilonproteobacteria</taxon>
        <taxon>Campylobacterales</taxon>
        <taxon>Arcobacteraceae</taxon>
        <taxon>Aliarcobacter</taxon>
    </lineage>
</organism>
<name>A0AAD0QJI3_9BACT</name>
<proteinExistence type="predicted"/>
<dbReference type="KEGG" id="atp:ATR_0722"/>
<reference evidence="1 2" key="1">
    <citation type="submission" date="2018-07" db="EMBL/GenBank/DDBJ databases">
        <title>Complete genome of the Arcobacter trophiarum type strain LMG 25534.</title>
        <authorList>
            <person name="Miller W.G."/>
            <person name="Yee E."/>
        </authorList>
    </citation>
    <scope>NUCLEOTIDE SEQUENCE [LARGE SCALE GENOMIC DNA]</scope>
    <source>
        <strain evidence="1 2">LMG 25534</strain>
    </source>
</reference>
<dbReference type="RefSeq" id="WP_164966904.1">
    <property type="nucleotide sequence ID" value="NZ_CP031367.1"/>
</dbReference>
<sequence length="56" mass="6740">MVDFDLIIYFSEKHINITVVKAKDFEEAKLIAYKKFSHRTIQKIEPYFRGQFSLNK</sequence>
<protein>
    <submittedName>
        <fullName evidence="1">Uncharacterized protein</fullName>
    </submittedName>
</protein>
<dbReference type="EMBL" id="CP031367">
    <property type="protein sequence ID" value="AXK48591.1"/>
    <property type="molecule type" value="Genomic_DNA"/>
</dbReference>
<dbReference type="Proteomes" id="UP000254504">
    <property type="component" value="Chromosome"/>
</dbReference>